<dbReference type="AlphaFoldDB" id="A0AA86YEV4"/>
<name>A0AA86YEV4_PROST</name>
<sequence length="107" mass="12245">MSELKKCPFCGGDSINLRNEKFITTNDFKKYLEANGWYEKSTISGLAVVWRSNTFTRDEILQPIDTELSDYSNRVDDIIRVLSKTQRKSLGEIISDINAISSMEQES</sequence>
<accession>A0AA86YEV4</accession>
<evidence type="ECO:0000313" key="1">
    <source>
        <dbReference type="EMBL" id="EDU57658.1"/>
    </source>
</evidence>
<organism evidence="1 2">
    <name type="scientific">Providencia stuartii ATCC 25827</name>
    <dbReference type="NCBI Taxonomy" id="471874"/>
    <lineage>
        <taxon>Bacteria</taxon>
        <taxon>Pseudomonadati</taxon>
        <taxon>Pseudomonadota</taxon>
        <taxon>Gammaproteobacteria</taxon>
        <taxon>Enterobacterales</taxon>
        <taxon>Morganellaceae</taxon>
        <taxon>Providencia</taxon>
    </lineage>
</organism>
<reference evidence="1 2" key="3">
    <citation type="submission" date="2008-05" db="EMBL/GenBank/DDBJ databases">
        <authorList>
            <person name="Fulton L."/>
            <person name="Clifton S."/>
            <person name="Fulton B."/>
            <person name="Xu J."/>
            <person name="Minx P."/>
            <person name="Pepin K.H."/>
            <person name="Johnson M."/>
            <person name="Thiruvilangam P."/>
            <person name="Bhonagiri V."/>
            <person name="Nash W.E."/>
            <person name="Mardis E.R."/>
            <person name="Wilson R.K."/>
        </authorList>
    </citation>
    <scope>NUCLEOTIDE SEQUENCE [LARGE SCALE GENOMIC DNA]</scope>
    <source>
        <strain evidence="1 2">ATCC 25827</strain>
    </source>
</reference>
<dbReference type="RefSeq" id="WP_004916482.1">
    <property type="nucleotide sequence ID" value="NZ_DS607648.1"/>
</dbReference>
<reference evidence="2" key="1">
    <citation type="submission" date="2008-04" db="EMBL/GenBank/DDBJ databases">
        <title>Draft genome sequence of Providencia stuartii (ATCC 25827).</title>
        <authorList>
            <person name="Sudarsanam P."/>
            <person name="Ley R."/>
            <person name="Guruge J."/>
            <person name="Turnbaugh P.J."/>
            <person name="Mahowald M."/>
            <person name="Liep D."/>
            <person name="Gordon J."/>
        </authorList>
    </citation>
    <scope>NUCLEOTIDE SEQUENCE [LARGE SCALE GENOMIC DNA]</scope>
    <source>
        <strain evidence="2">ATCC 25827</strain>
    </source>
</reference>
<evidence type="ECO:0000313" key="2">
    <source>
        <dbReference type="Proteomes" id="UP000004506"/>
    </source>
</evidence>
<reference evidence="2" key="2">
    <citation type="submission" date="2008-04" db="EMBL/GenBank/DDBJ databases">
        <title>Draft genome sequence of Providencia stuartii(ATCC 25827).</title>
        <authorList>
            <person name="Sudarsanam P."/>
            <person name="Ley R."/>
            <person name="Guruge J."/>
            <person name="Turnbaugh P.J."/>
            <person name="Mahowald M."/>
            <person name="Liep D."/>
            <person name="Gordon J."/>
        </authorList>
    </citation>
    <scope>NUCLEOTIDE SEQUENCE [LARGE SCALE GENOMIC DNA]</scope>
    <source>
        <strain evidence="2">ATCC 25827</strain>
    </source>
</reference>
<dbReference type="EMBL" id="ABJD02000117">
    <property type="protein sequence ID" value="EDU57658.1"/>
    <property type="molecule type" value="Genomic_DNA"/>
</dbReference>
<gene>
    <name evidence="1" type="ORF">PROSTU_04435</name>
</gene>
<proteinExistence type="predicted"/>
<protein>
    <submittedName>
        <fullName evidence="1">Uncharacterized protein</fullName>
    </submittedName>
</protein>
<dbReference type="Proteomes" id="UP000004506">
    <property type="component" value="Unassembled WGS sequence"/>
</dbReference>
<comment type="caution">
    <text evidence="1">The sequence shown here is derived from an EMBL/GenBank/DDBJ whole genome shotgun (WGS) entry which is preliminary data.</text>
</comment>